<dbReference type="PANTHER" id="PTHR46580">
    <property type="entry name" value="SENSOR KINASE-RELATED"/>
    <property type="match status" value="1"/>
</dbReference>
<comment type="caution">
    <text evidence="3">The sequence shown here is derived from an EMBL/GenBank/DDBJ whole genome shotgun (WGS) entry which is preliminary data.</text>
</comment>
<dbReference type="InterPro" id="IPR028994">
    <property type="entry name" value="Integrin_alpha_N"/>
</dbReference>
<evidence type="ECO:0008006" key="5">
    <source>
        <dbReference type="Google" id="ProtNLM"/>
    </source>
</evidence>
<feature type="chain" id="PRO_5036719048" description="VCBS repeat protein" evidence="2">
    <location>
        <begin position="32"/>
        <end position="406"/>
    </location>
</feature>
<evidence type="ECO:0000256" key="2">
    <source>
        <dbReference type="SAM" id="SignalP"/>
    </source>
</evidence>
<dbReference type="Proteomes" id="UP000638848">
    <property type="component" value="Unassembled WGS sequence"/>
</dbReference>
<dbReference type="RefSeq" id="WP_188540553.1">
    <property type="nucleotide sequence ID" value="NZ_BMEQ01000052.1"/>
</dbReference>
<dbReference type="AlphaFoldDB" id="A0A917H9L4"/>
<dbReference type="InterPro" id="IPR013517">
    <property type="entry name" value="FG-GAP"/>
</dbReference>
<dbReference type="Pfam" id="PF13517">
    <property type="entry name" value="FG-GAP_3"/>
    <property type="match status" value="2"/>
</dbReference>
<gene>
    <name evidence="3" type="ORF">GCM10011374_41030</name>
</gene>
<evidence type="ECO:0000256" key="1">
    <source>
        <dbReference type="ARBA" id="ARBA00022729"/>
    </source>
</evidence>
<feature type="signal peptide" evidence="2">
    <location>
        <begin position="1"/>
        <end position="31"/>
    </location>
</feature>
<dbReference type="EMBL" id="BMEQ01000052">
    <property type="protein sequence ID" value="GGG72065.1"/>
    <property type="molecule type" value="Genomic_DNA"/>
</dbReference>
<organism evidence="3 4">
    <name type="scientific">Kocuria dechangensis</name>
    <dbReference type="NCBI Taxonomy" id="1176249"/>
    <lineage>
        <taxon>Bacteria</taxon>
        <taxon>Bacillati</taxon>
        <taxon>Actinomycetota</taxon>
        <taxon>Actinomycetes</taxon>
        <taxon>Micrococcales</taxon>
        <taxon>Micrococcaceae</taxon>
        <taxon>Kocuria</taxon>
    </lineage>
</organism>
<evidence type="ECO:0000313" key="4">
    <source>
        <dbReference type="Proteomes" id="UP000638848"/>
    </source>
</evidence>
<keyword evidence="4" id="KW-1185">Reference proteome</keyword>
<reference evidence="3" key="2">
    <citation type="submission" date="2020-09" db="EMBL/GenBank/DDBJ databases">
        <authorList>
            <person name="Sun Q."/>
            <person name="Zhou Y."/>
        </authorList>
    </citation>
    <scope>NUCLEOTIDE SEQUENCE</scope>
    <source>
        <strain evidence="3">CGMCC 1.12187</strain>
    </source>
</reference>
<proteinExistence type="predicted"/>
<reference evidence="3" key="1">
    <citation type="journal article" date="2014" name="Int. J. Syst. Evol. Microbiol.">
        <title>Complete genome sequence of Corynebacterium casei LMG S-19264T (=DSM 44701T), isolated from a smear-ripened cheese.</title>
        <authorList>
            <consortium name="US DOE Joint Genome Institute (JGI-PGF)"/>
            <person name="Walter F."/>
            <person name="Albersmeier A."/>
            <person name="Kalinowski J."/>
            <person name="Ruckert C."/>
        </authorList>
    </citation>
    <scope>NUCLEOTIDE SEQUENCE</scope>
    <source>
        <strain evidence="3">CGMCC 1.12187</strain>
    </source>
</reference>
<keyword evidence="1 2" id="KW-0732">Signal</keyword>
<sequence>MERSSKARLVTGAAVGALAVTTVAAAVPAHAAAQPYLTYSQGWRVDTHIRELADVNGDGRADVVGFGDPGTFVAYGRADGTLSAPVLAIRDYGTGQGWTNPRATGDVNGDGRDDLIGFGTKGVQVSYARADGSFTTAVQVVDDFGWVQGWTVERHPREVADVNGDGIEDVVGFGHAGTWVAYGRSNSTFTPAALMIRDFGVVQGWREDQHPRQVVDVNDDGAADVVGFGSGGVWMSYGRADGTFTQPALEIRDFGTAQGWRVGQHPRTVGDVSGDGRADVVGFGDRGVHVSRSILTPPRNINFYPPALEVADFGVAQGWRVDRHPRLLGDVTGDGVDDVIGFADAGIRASFGGRDGLHSTGQYNGEFGYQDGWTPQKYPRLLGDVNGDGRTDIVAFGHALLSVRLS</sequence>
<protein>
    <recommendedName>
        <fullName evidence="5">VCBS repeat protein</fullName>
    </recommendedName>
</protein>
<evidence type="ECO:0000313" key="3">
    <source>
        <dbReference type="EMBL" id="GGG72065.1"/>
    </source>
</evidence>
<name>A0A917H9L4_9MICC</name>
<dbReference type="SUPFAM" id="SSF69318">
    <property type="entry name" value="Integrin alpha N-terminal domain"/>
    <property type="match status" value="2"/>
</dbReference>
<accession>A0A917H9L4</accession>
<dbReference type="Gene3D" id="2.130.10.130">
    <property type="entry name" value="Integrin alpha, N-terminal"/>
    <property type="match status" value="1"/>
</dbReference>